<name>A0A2N0H612_9SPHN</name>
<dbReference type="Gene3D" id="3.90.226.10">
    <property type="entry name" value="2-enoyl-CoA Hydratase, Chain A, domain 1"/>
    <property type="match status" value="1"/>
</dbReference>
<dbReference type="InterPro" id="IPR029045">
    <property type="entry name" value="ClpP/crotonase-like_dom_sf"/>
</dbReference>
<dbReference type="GO" id="GO:0006635">
    <property type="term" value="P:fatty acid beta-oxidation"/>
    <property type="evidence" value="ECO:0007669"/>
    <property type="project" value="TreeGrafter"/>
</dbReference>
<dbReference type="RefSeq" id="WP_157812525.1">
    <property type="nucleotide sequence ID" value="NZ_PHUF01000004.1"/>
</dbReference>
<evidence type="ECO:0000313" key="1">
    <source>
        <dbReference type="EMBL" id="PKB14368.1"/>
    </source>
</evidence>
<dbReference type="SUPFAM" id="SSF52096">
    <property type="entry name" value="ClpP/crotonase"/>
    <property type="match status" value="1"/>
</dbReference>
<dbReference type="OrthoDB" id="5730382at2"/>
<dbReference type="EMBL" id="PHUF01000004">
    <property type="protein sequence ID" value="PKB14368.1"/>
    <property type="molecule type" value="Genomic_DNA"/>
</dbReference>
<sequence length="326" mass="33770">MPPAYSDLLAAEALSPLNGSPLVLLEADAAVPAGAVSVIVDRAGALPAVDPATCDAMVTTAFGAPAPWVTVRAERLEEQLATVAGNARARPIAAAMLARVLRLGEGLDFDAALEVESLAYSALLGGAEFRDWLGNTKRGPDGPQAADPVRYERDGQRVTLTLASPGNRNAMTAAMRDALYEALVNVLEDPGDPALLLRADGRCFSTGGALGEFGTAQDLAAAHVIRTQRSCARVLHRLGMRTEARLHGACIGSGIEVPAAAARRIAAPDLIVQLPELRMGLIPGAGGTASIARAIGRHRLMWLALGAFRIGAGQALAWGLVDDIAA</sequence>
<dbReference type="CDD" id="cd06558">
    <property type="entry name" value="crotonase-like"/>
    <property type="match status" value="1"/>
</dbReference>
<evidence type="ECO:0000313" key="2">
    <source>
        <dbReference type="Proteomes" id="UP000232587"/>
    </source>
</evidence>
<dbReference type="PANTHER" id="PTHR11941">
    <property type="entry name" value="ENOYL-COA HYDRATASE-RELATED"/>
    <property type="match status" value="1"/>
</dbReference>
<dbReference type="InterPro" id="IPR001753">
    <property type="entry name" value="Enoyl-CoA_hydra/iso"/>
</dbReference>
<reference evidence="1 2" key="1">
    <citation type="submission" date="2017-11" db="EMBL/GenBank/DDBJ databases">
        <title>Genomic Encyclopedia of Type Strains, Phase III (KMG-III): the genomes of soil and plant-associated and newly described type strains.</title>
        <authorList>
            <person name="Whitman W."/>
        </authorList>
    </citation>
    <scope>NUCLEOTIDE SEQUENCE [LARGE SCALE GENOMIC DNA]</scope>
    <source>
        <strain evidence="1 2">CGMCC 1.12274</strain>
    </source>
</reference>
<proteinExistence type="predicted"/>
<comment type="caution">
    <text evidence="1">The sequence shown here is derived from an EMBL/GenBank/DDBJ whole genome shotgun (WGS) entry which is preliminary data.</text>
</comment>
<accession>A0A2N0H612</accession>
<dbReference type="PANTHER" id="PTHR11941:SF54">
    <property type="entry name" value="ENOYL-COA HYDRATASE, MITOCHONDRIAL"/>
    <property type="match status" value="1"/>
</dbReference>
<dbReference type="AlphaFoldDB" id="A0A2N0H612"/>
<dbReference type="Proteomes" id="UP000232587">
    <property type="component" value="Unassembled WGS sequence"/>
</dbReference>
<organism evidence="1 2">
    <name type="scientific">Novosphingobium kunmingense</name>
    <dbReference type="NCBI Taxonomy" id="1211806"/>
    <lineage>
        <taxon>Bacteria</taxon>
        <taxon>Pseudomonadati</taxon>
        <taxon>Pseudomonadota</taxon>
        <taxon>Alphaproteobacteria</taxon>
        <taxon>Sphingomonadales</taxon>
        <taxon>Sphingomonadaceae</taxon>
        <taxon>Novosphingobium</taxon>
    </lineage>
</organism>
<dbReference type="GO" id="GO:0003824">
    <property type="term" value="F:catalytic activity"/>
    <property type="evidence" value="ECO:0007669"/>
    <property type="project" value="UniProtKB-ARBA"/>
</dbReference>
<dbReference type="Pfam" id="PF00378">
    <property type="entry name" value="ECH_1"/>
    <property type="match status" value="1"/>
</dbReference>
<protein>
    <submittedName>
        <fullName evidence="1">Enoyl-CoA hydratase/carnithine racemase</fullName>
    </submittedName>
</protein>
<keyword evidence="2" id="KW-1185">Reference proteome</keyword>
<gene>
    <name evidence="1" type="ORF">B0I00_1955</name>
</gene>